<keyword evidence="4" id="KW-1185">Reference proteome</keyword>
<reference evidence="3" key="1">
    <citation type="journal article" date="2018" name="Curr. Microbiol.">
        <title>Cellulosimicrobium arenosum sp. nov., Isolated from Marine Sediment Sand.</title>
        <authorList>
            <person name="Oh M."/>
            <person name="Kim J.H."/>
            <person name="Yoon J.H."/>
            <person name="Schumann P."/>
            <person name="Kim W."/>
        </authorList>
    </citation>
    <scope>NUCLEOTIDE SEQUENCE</scope>
    <source>
        <strain evidence="3">KCTC 49039</strain>
    </source>
</reference>
<dbReference type="Pfam" id="PF18986">
    <property type="entry name" value="DUF5719"/>
    <property type="match status" value="1"/>
</dbReference>
<feature type="region of interest" description="Disordered" evidence="1">
    <location>
        <begin position="498"/>
        <end position="525"/>
    </location>
</feature>
<proteinExistence type="predicted"/>
<dbReference type="InterPro" id="IPR043777">
    <property type="entry name" value="DUF5719"/>
</dbReference>
<dbReference type="EMBL" id="JACYHB010000013">
    <property type="protein sequence ID" value="MBD8080198.1"/>
    <property type="molecule type" value="Genomic_DNA"/>
</dbReference>
<keyword evidence="2" id="KW-0472">Membrane</keyword>
<feature type="compositionally biased region" description="Acidic residues" evidence="1">
    <location>
        <begin position="560"/>
        <end position="579"/>
    </location>
</feature>
<keyword evidence="2" id="KW-0812">Transmembrane</keyword>
<protein>
    <recommendedName>
        <fullName evidence="5">Secreted protein</fullName>
    </recommendedName>
</protein>
<evidence type="ECO:0000256" key="1">
    <source>
        <dbReference type="SAM" id="MobiDB-lite"/>
    </source>
</evidence>
<organism evidence="3 4">
    <name type="scientific">Cellulosimicrobium arenosum</name>
    <dbReference type="NCBI Taxonomy" id="2708133"/>
    <lineage>
        <taxon>Bacteria</taxon>
        <taxon>Bacillati</taxon>
        <taxon>Actinomycetota</taxon>
        <taxon>Actinomycetes</taxon>
        <taxon>Micrococcales</taxon>
        <taxon>Promicromonosporaceae</taxon>
        <taxon>Cellulosimicrobium</taxon>
    </lineage>
</organism>
<feature type="region of interest" description="Disordered" evidence="1">
    <location>
        <begin position="553"/>
        <end position="613"/>
    </location>
</feature>
<comment type="caution">
    <text evidence="3">The sequence shown here is derived from an EMBL/GenBank/DDBJ whole genome shotgun (WGS) entry which is preliminary data.</text>
</comment>
<sequence length="613" mass="60198">MGEKSTTTEEREPAGGRRVVRFAARVGTGLLGVALVGALVAFGQGTVDRIPGTVGAAGTAGTAEPVEQVAVASAQEQVVCPAPARLTDAETVGDADFAPRQDETTDTLRAGLAGDGSATLGALGDATDDAGSGGDEIEAPASGSAEVRTVDEADAGAGAVLTVLPGDDGAPRAAASAGTLTTQGDLRGLAAATCVRPGVGQWLVGGSTEVGSSAQLVLQNPGLTAATVQVTVWGQGGPALVEGGGQQLVGPGEQVVTLLEASVPEQHRTVVRVEATGGLVSAYLQHNTLDGLVPVGVDHVVPGAAPARQVALAGVDSAGEAVDDPHAPQLRLLAPGDEGGAVRVHVYGPDGEVPLRGLEEVRLEAGVVTDLSLGGLPAGRYAVAVDADVPVVAGARFDRRGERAPDLLEDEIQYDRAWIAAEARNEPDAPTAQDPVPLGQVALVDGTTSSLTLAAVPAAVATAGADGPDGTGGTGSTADPVEGSVRLLVHAYDADGAPLGEQGVDVPVGSTSTLDPATLATSDEESGAPAFVTVDVVGADGAAAVPLWSVLASAGPPGGDGDDGGEGGDEADSTDEADDAAAQPSLVSVLVPAHDPPGARTVGVRASDTAGLG</sequence>
<reference evidence="3" key="2">
    <citation type="submission" date="2020-09" db="EMBL/GenBank/DDBJ databases">
        <authorList>
            <person name="Yu Y."/>
        </authorList>
    </citation>
    <scope>NUCLEOTIDE SEQUENCE</scope>
    <source>
        <strain evidence="3">KCTC 49039</strain>
    </source>
</reference>
<feature type="transmembrane region" description="Helical" evidence="2">
    <location>
        <begin position="22"/>
        <end position="42"/>
    </location>
</feature>
<dbReference type="Proteomes" id="UP000610846">
    <property type="component" value="Unassembled WGS sequence"/>
</dbReference>
<evidence type="ECO:0000256" key="2">
    <source>
        <dbReference type="SAM" id="Phobius"/>
    </source>
</evidence>
<evidence type="ECO:0000313" key="4">
    <source>
        <dbReference type="Proteomes" id="UP000610846"/>
    </source>
</evidence>
<dbReference type="RefSeq" id="WP_191829785.1">
    <property type="nucleotide sequence ID" value="NZ_JACYHB010000013.1"/>
</dbReference>
<name>A0A927J1J7_9MICO</name>
<accession>A0A927J1J7</accession>
<keyword evidence="2" id="KW-1133">Transmembrane helix</keyword>
<gene>
    <name evidence="3" type="ORF">IF651_14155</name>
</gene>
<feature type="compositionally biased region" description="Polar residues" evidence="1">
    <location>
        <begin position="509"/>
        <end position="521"/>
    </location>
</feature>
<dbReference type="AlphaFoldDB" id="A0A927J1J7"/>
<evidence type="ECO:0008006" key="5">
    <source>
        <dbReference type="Google" id="ProtNLM"/>
    </source>
</evidence>
<feature type="region of interest" description="Disordered" evidence="1">
    <location>
        <begin position="119"/>
        <end position="144"/>
    </location>
</feature>
<evidence type="ECO:0000313" key="3">
    <source>
        <dbReference type="EMBL" id="MBD8080198.1"/>
    </source>
</evidence>